<evidence type="ECO:0000256" key="1">
    <source>
        <dbReference type="ARBA" id="ARBA00022574"/>
    </source>
</evidence>
<keyword evidence="2" id="KW-0677">Repeat</keyword>
<evidence type="ECO:0000313" key="4">
    <source>
        <dbReference type="EMBL" id="CAH0534544.1"/>
    </source>
</evidence>
<accession>A0ABM8ZW39</accession>
<dbReference type="PROSITE" id="PS50082">
    <property type="entry name" value="WD_REPEATS_2"/>
    <property type="match status" value="2"/>
</dbReference>
<gene>
    <name evidence="4" type="ORF">VST7929_02488</name>
</gene>
<protein>
    <recommendedName>
        <fullName evidence="6">Lipoprotein</fullName>
    </recommendedName>
</protein>
<comment type="caution">
    <text evidence="4">The sequence shown here is derived from an EMBL/GenBank/DDBJ whole genome shotgun (WGS) entry which is preliminary data.</text>
</comment>
<dbReference type="PROSITE" id="PS00678">
    <property type="entry name" value="WD_REPEATS_1"/>
    <property type="match status" value="1"/>
</dbReference>
<proteinExistence type="predicted"/>
<sequence>MRIISRILLFSISILIAGCWQNQALQTWQVAPEGASSVALSRDGRFALLYSSQQQLVLWDLVENKIAAELGAQDQNKSRVIQIDISDNLRYAITASQDNFAIWDLAWGTATGLWSISDGAIRAVDLSSDGQQVLLGLTNGKAIYVNLDTGRRMEFLAHREIVNSVALSANGRYALSGGDDGMAYFWDTETGQAIYQFKHDTRVNRVALQRDGLYAFTADSGKGATIWSLKTGKAYSQLKSRLRQLVFASARFSDDGDYLVTGAQSRRVSLWQTKTGERLAQWEATAQKDTRPPSAVVYDVAITPQGDVISASSAGFIEAWKSDDLNHE</sequence>
<evidence type="ECO:0008006" key="6">
    <source>
        <dbReference type="Google" id="ProtNLM"/>
    </source>
</evidence>
<dbReference type="InterPro" id="IPR015943">
    <property type="entry name" value="WD40/YVTN_repeat-like_dom_sf"/>
</dbReference>
<evidence type="ECO:0000313" key="5">
    <source>
        <dbReference type="Proteomes" id="UP000838672"/>
    </source>
</evidence>
<feature type="repeat" description="WD" evidence="3">
    <location>
        <begin position="155"/>
        <end position="196"/>
    </location>
</feature>
<dbReference type="PANTHER" id="PTHR19879:SF9">
    <property type="entry name" value="TRANSCRIPTION INITIATION FACTOR TFIID SUBUNIT 5"/>
    <property type="match status" value="1"/>
</dbReference>
<dbReference type="EMBL" id="CAKLDI010000001">
    <property type="protein sequence ID" value="CAH0534544.1"/>
    <property type="molecule type" value="Genomic_DNA"/>
</dbReference>
<dbReference type="InterPro" id="IPR001680">
    <property type="entry name" value="WD40_rpt"/>
</dbReference>
<evidence type="ECO:0000256" key="3">
    <source>
        <dbReference type="PROSITE-ProRule" id="PRU00221"/>
    </source>
</evidence>
<keyword evidence="5" id="KW-1185">Reference proteome</keyword>
<evidence type="ECO:0000256" key="2">
    <source>
        <dbReference type="ARBA" id="ARBA00022737"/>
    </source>
</evidence>
<keyword evidence="1 3" id="KW-0853">WD repeat</keyword>
<dbReference type="SMART" id="SM00320">
    <property type="entry name" value="WD40"/>
    <property type="match status" value="7"/>
</dbReference>
<feature type="repeat" description="WD" evidence="3">
    <location>
        <begin position="249"/>
        <end position="281"/>
    </location>
</feature>
<dbReference type="PROSITE" id="PS51257">
    <property type="entry name" value="PROKAR_LIPOPROTEIN"/>
    <property type="match status" value="1"/>
</dbReference>
<organism evidence="4 5">
    <name type="scientific">Vibrio stylophorae</name>
    <dbReference type="NCBI Taxonomy" id="659351"/>
    <lineage>
        <taxon>Bacteria</taxon>
        <taxon>Pseudomonadati</taxon>
        <taxon>Pseudomonadota</taxon>
        <taxon>Gammaproteobacteria</taxon>
        <taxon>Vibrionales</taxon>
        <taxon>Vibrionaceae</taxon>
        <taxon>Vibrio</taxon>
    </lineage>
</organism>
<dbReference type="Proteomes" id="UP000838672">
    <property type="component" value="Unassembled WGS sequence"/>
</dbReference>
<dbReference type="InterPro" id="IPR019775">
    <property type="entry name" value="WD40_repeat_CS"/>
</dbReference>
<dbReference type="PANTHER" id="PTHR19879">
    <property type="entry name" value="TRANSCRIPTION INITIATION FACTOR TFIID"/>
    <property type="match status" value="1"/>
</dbReference>
<dbReference type="SUPFAM" id="SSF50998">
    <property type="entry name" value="Quinoprotein alcohol dehydrogenase-like"/>
    <property type="match status" value="1"/>
</dbReference>
<reference evidence="4" key="1">
    <citation type="submission" date="2021-11" db="EMBL/GenBank/DDBJ databases">
        <authorList>
            <person name="Rodrigo-Torres L."/>
            <person name="Arahal R. D."/>
            <person name="Lucena T."/>
        </authorList>
    </citation>
    <scope>NUCLEOTIDE SEQUENCE</scope>
    <source>
        <strain evidence="4">CECT 7929</strain>
    </source>
</reference>
<name>A0ABM8ZW39_9VIBR</name>
<dbReference type="Pfam" id="PF00400">
    <property type="entry name" value="WD40"/>
    <property type="match status" value="2"/>
</dbReference>
<dbReference type="RefSeq" id="WP_237467352.1">
    <property type="nucleotide sequence ID" value="NZ_CAKLDI010000001.1"/>
</dbReference>
<dbReference type="Gene3D" id="2.130.10.10">
    <property type="entry name" value="YVTN repeat-like/Quinoprotein amine dehydrogenase"/>
    <property type="match status" value="2"/>
</dbReference>
<dbReference type="InterPro" id="IPR011047">
    <property type="entry name" value="Quinoprotein_ADH-like_sf"/>
</dbReference>
<dbReference type="PROSITE" id="PS50294">
    <property type="entry name" value="WD_REPEATS_REGION"/>
    <property type="match status" value="1"/>
</dbReference>